<dbReference type="InterPro" id="IPR022085">
    <property type="entry name" value="OpdG"/>
</dbReference>
<reference evidence="2" key="1">
    <citation type="submission" date="2017-02" db="EMBL/GenBank/DDBJ databases">
        <authorList>
            <person name="Tafer H."/>
            <person name="Lopandic K."/>
        </authorList>
    </citation>
    <scope>NUCLEOTIDE SEQUENCE [LARGE SCALE GENOMIC DNA]</scope>
    <source>
        <strain evidence="2">CBS 366.77</strain>
    </source>
</reference>
<proteinExistence type="predicted"/>
<name>A0A3A3AAE2_9EURO</name>
<sequence>MPGPGEDNPSEWPNTNAFFANEIDCHIGFHSPVFAIWTMRDAFEEPPEDEKNHCCSSIRPLGGQGLFKHVICPDDVPSNGMRSWLLGPLYEGGERFTLDRWRFWRKGFETAAANGEFKDECRNVAENASSLMGAFEKSMLF</sequence>
<accession>A0A3A3AAE2</accession>
<gene>
    <name evidence="1" type="ORF">PHISCL_00656</name>
</gene>
<protein>
    <submittedName>
        <fullName evidence="1">Uncharacterized protein</fullName>
    </submittedName>
</protein>
<dbReference type="OrthoDB" id="3350591at2759"/>
<dbReference type="PANTHER" id="PTHR38797">
    <property type="entry name" value="NUCLEAR PORE COMPLEX PROTEIN NUP85-RELATED"/>
    <property type="match status" value="1"/>
</dbReference>
<dbReference type="Pfam" id="PF12311">
    <property type="entry name" value="DUF3632"/>
    <property type="match status" value="1"/>
</dbReference>
<dbReference type="STRING" id="2070753.A0A3A3AAE2"/>
<evidence type="ECO:0000313" key="1">
    <source>
        <dbReference type="EMBL" id="RJE26955.1"/>
    </source>
</evidence>
<dbReference type="PANTHER" id="PTHR38797:SF4">
    <property type="entry name" value="NUCLEAR PORE COMPLEX PROTEIN NUP85"/>
    <property type="match status" value="1"/>
</dbReference>
<evidence type="ECO:0000313" key="2">
    <source>
        <dbReference type="Proteomes" id="UP000266188"/>
    </source>
</evidence>
<comment type="caution">
    <text evidence="1">The sequence shown here is derived from an EMBL/GenBank/DDBJ whole genome shotgun (WGS) entry which is preliminary data.</text>
</comment>
<keyword evidence="2" id="KW-1185">Reference proteome</keyword>
<dbReference type="EMBL" id="MVGC01000011">
    <property type="protein sequence ID" value="RJE26955.1"/>
    <property type="molecule type" value="Genomic_DNA"/>
</dbReference>
<organism evidence="1 2">
    <name type="scientific">Aspergillus sclerotialis</name>
    <dbReference type="NCBI Taxonomy" id="2070753"/>
    <lineage>
        <taxon>Eukaryota</taxon>
        <taxon>Fungi</taxon>
        <taxon>Dikarya</taxon>
        <taxon>Ascomycota</taxon>
        <taxon>Pezizomycotina</taxon>
        <taxon>Eurotiomycetes</taxon>
        <taxon>Eurotiomycetidae</taxon>
        <taxon>Eurotiales</taxon>
        <taxon>Aspergillaceae</taxon>
        <taxon>Aspergillus</taxon>
        <taxon>Aspergillus subgen. Polypaecilum</taxon>
    </lineage>
</organism>
<dbReference type="AlphaFoldDB" id="A0A3A3AAE2"/>
<dbReference type="Proteomes" id="UP000266188">
    <property type="component" value="Unassembled WGS sequence"/>
</dbReference>
<dbReference type="InterPro" id="IPR053204">
    <property type="entry name" value="Oxopyrrolidines_Biosynth-assoc"/>
</dbReference>